<name>A0A428T3X8_9HYPO</name>
<protein>
    <submittedName>
        <fullName evidence="1">Uncharacterized protein</fullName>
    </submittedName>
</protein>
<evidence type="ECO:0000313" key="2">
    <source>
        <dbReference type="Proteomes" id="UP000288429"/>
    </source>
</evidence>
<keyword evidence="2" id="KW-1185">Reference proteome</keyword>
<evidence type="ECO:0000313" key="1">
    <source>
        <dbReference type="EMBL" id="RSL96731.1"/>
    </source>
</evidence>
<comment type="caution">
    <text evidence="1">The sequence shown here is derived from an EMBL/GenBank/DDBJ whole genome shotgun (WGS) entry which is preliminary data.</text>
</comment>
<sequence>MRRLREDDDDRSEEGFRARKQRKQRPCFSCAECRRLKMKCDRQEAGIVLQCRAPIVFAATASSFVLPPRTQETPIIKIPPHSLDTRRILNMIRSKRAWVSHPVISFNHPKMKVELIPRANGKTTKGFWRRGQLTMNTIRRLIQTRINRTQTALITSLHTPL</sequence>
<proteinExistence type="predicted"/>
<organism evidence="1 2">
    <name type="scientific">Fusarium ambrosium</name>
    <dbReference type="NCBI Taxonomy" id="131363"/>
    <lineage>
        <taxon>Eukaryota</taxon>
        <taxon>Fungi</taxon>
        <taxon>Dikarya</taxon>
        <taxon>Ascomycota</taxon>
        <taxon>Pezizomycotina</taxon>
        <taxon>Sordariomycetes</taxon>
        <taxon>Hypocreomycetidae</taxon>
        <taxon>Hypocreales</taxon>
        <taxon>Nectriaceae</taxon>
        <taxon>Fusarium</taxon>
        <taxon>Fusarium solani species complex</taxon>
    </lineage>
</organism>
<accession>A0A428T3X8</accession>
<dbReference type="EMBL" id="NIZV01000269">
    <property type="protein sequence ID" value="RSL96731.1"/>
    <property type="molecule type" value="Genomic_DNA"/>
</dbReference>
<gene>
    <name evidence="1" type="ORF">CDV31_013335</name>
</gene>
<dbReference type="AlphaFoldDB" id="A0A428T3X8"/>
<reference evidence="1 2" key="1">
    <citation type="submission" date="2017-06" db="EMBL/GenBank/DDBJ databases">
        <title>Cmopartive genomic analysis of Ambrosia Fusariam Clade fungi.</title>
        <authorList>
            <person name="Stajich J.E."/>
            <person name="Carrillo J."/>
            <person name="Kijimoto T."/>
            <person name="Eskalen A."/>
            <person name="O'Donnell K."/>
            <person name="Kasson M."/>
        </authorList>
    </citation>
    <scope>NUCLEOTIDE SEQUENCE [LARGE SCALE GENOMIC DNA]</scope>
    <source>
        <strain evidence="1 2">NRRL 20438</strain>
    </source>
</reference>
<dbReference type="Proteomes" id="UP000288429">
    <property type="component" value="Unassembled WGS sequence"/>
</dbReference>